<accession>A0A6J6KXQ4</accession>
<keyword evidence="1" id="KW-0812">Transmembrane</keyword>
<dbReference type="AlphaFoldDB" id="A0A6J6KXQ4"/>
<keyword evidence="1" id="KW-1133">Transmembrane helix</keyword>
<sequence length="101" mass="10802">MTNSLTFKIWETSFASKIAFCAILATFLAGGAFLATAFLTALFFATGLLFGADLLLLFPALAPFLGARDTATIHPLFLGLKLFAVSLNRPTLGYIINCPQP</sequence>
<keyword evidence="1" id="KW-0472">Membrane</keyword>
<name>A0A6J6KXQ4_9ZZZZ</name>
<dbReference type="EMBL" id="CAEZWG010000098">
    <property type="protein sequence ID" value="CAB4653054.1"/>
    <property type="molecule type" value="Genomic_DNA"/>
</dbReference>
<evidence type="ECO:0000256" key="1">
    <source>
        <dbReference type="SAM" id="Phobius"/>
    </source>
</evidence>
<gene>
    <name evidence="2" type="ORF">UFOPK2234_00574</name>
</gene>
<reference evidence="2" key="1">
    <citation type="submission" date="2020-05" db="EMBL/GenBank/DDBJ databases">
        <authorList>
            <person name="Chiriac C."/>
            <person name="Salcher M."/>
            <person name="Ghai R."/>
            <person name="Kavagutti S V."/>
        </authorList>
    </citation>
    <scope>NUCLEOTIDE SEQUENCE</scope>
</reference>
<protein>
    <submittedName>
        <fullName evidence="2">Unannotated protein</fullName>
    </submittedName>
</protein>
<proteinExistence type="predicted"/>
<evidence type="ECO:0000313" key="2">
    <source>
        <dbReference type="EMBL" id="CAB4653054.1"/>
    </source>
</evidence>
<organism evidence="2">
    <name type="scientific">freshwater metagenome</name>
    <dbReference type="NCBI Taxonomy" id="449393"/>
    <lineage>
        <taxon>unclassified sequences</taxon>
        <taxon>metagenomes</taxon>
        <taxon>ecological metagenomes</taxon>
    </lineage>
</organism>
<feature type="transmembrane region" description="Helical" evidence="1">
    <location>
        <begin position="44"/>
        <end position="65"/>
    </location>
</feature>